<evidence type="ECO:0000313" key="8">
    <source>
        <dbReference type="EMBL" id="VFU09384.1"/>
    </source>
</evidence>
<keyword evidence="3 5" id="KW-0698">rRNA processing</keyword>
<dbReference type="HAMAP" id="MF_00014">
    <property type="entry name" value="Ribosome_mat_RimM"/>
    <property type="match status" value="1"/>
</dbReference>
<evidence type="ECO:0000256" key="5">
    <source>
        <dbReference type="HAMAP-Rule" id="MF_00014"/>
    </source>
</evidence>
<sequence>MSDRRVLVGRFGAPHGVRGEVRLQSFTEDPAAIGNYRPLSDASGQRQFAIKSLRHVKDNVFVARIAGVDNRTSAESLTNIELFLPRAHLPAAAEDEFYFADLIGLTALSMTRAPIGRVKDILDFGAGPILEIAPAEGGETLLLPFAKAVVPEIDVAGGWILVVPPVEIEARDETEAAPREENPS</sequence>
<reference evidence="8 9" key="1">
    <citation type="submission" date="2019-03" db="EMBL/GenBank/DDBJ databases">
        <authorList>
            <person name="Kox A.R. M."/>
        </authorList>
    </citation>
    <scope>NUCLEOTIDE SEQUENCE [LARGE SCALE GENOMIC DNA]</scope>
    <source>
        <strain evidence="8">MTUNDRAET4 annotated genome</strain>
    </source>
</reference>
<dbReference type="OrthoDB" id="9788191at2"/>
<dbReference type="SUPFAM" id="SSF50447">
    <property type="entry name" value="Translation proteins"/>
    <property type="match status" value="1"/>
</dbReference>
<keyword evidence="4 5" id="KW-0143">Chaperone</keyword>
<dbReference type="GO" id="GO:0006364">
    <property type="term" value="P:rRNA processing"/>
    <property type="evidence" value="ECO:0007669"/>
    <property type="project" value="UniProtKB-UniRule"/>
</dbReference>
<dbReference type="InterPro" id="IPR011961">
    <property type="entry name" value="RimM"/>
</dbReference>
<dbReference type="InterPro" id="IPR011033">
    <property type="entry name" value="PRC_barrel-like_sf"/>
</dbReference>
<comment type="subunit">
    <text evidence="5">Binds ribosomal protein uS19.</text>
</comment>
<proteinExistence type="inferred from homology"/>
<dbReference type="InterPro" id="IPR002676">
    <property type="entry name" value="RimM_N"/>
</dbReference>
<evidence type="ECO:0000256" key="1">
    <source>
        <dbReference type="ARBA" id="ARBA00022490"/>
    </source>
</evidence>
<keyword evidence="1 5" id="KW-0963">Cytoplasm</keyword>
<dbReference type="PANTHER" id="PTHR33692:SF1">
    <property type="entry name" value="RIBOSOME MATURATION FACTOR RIMM"/>
    <property type="match status" value="1"/>
</dbReference>
<evidence type="ECO:0000313" key="9">
    <source>
        <dbReference type="Proteomes" id="UP000294360"/>
    </source>
</evidence>
<dbReference type="InterPro" id="IPR009000">
    <property type="entry name" value="Transl_B-barrel_sf"/>
</dbReference>
<dbReference type="InterPro" id="IPR056792">
    <property type="entry name" value="PRC_RimM"/>
</dbReference>
<dbReference type="Proteomes" id="UP000294360">
    <property type="component" value="Chromosome"/>
</dbReference>
<dbReference type="Gene3D" id="2.30.30.240">
    <property type="entry name" value="PRC-barrel domain"/>
    <property type="match status" value="1"/>
</dbReference>
<feature type="domain" description="RimM N-terminal" evidence="6">
    <location>
        <begin position="8"/>
        <end position="87"/>
    </location>
</feature>
<comment type="subcellular location">
    <subcellularLocation>
        <location evidence="5">Cytoplasm</location>
    </subcellularLocation>
</comment>
<dbReference type="Pfam" id="PF24986">
    <property type="entry name" value="PRC_RimM"/>
    <property type="match status" value="1"/>
</dbReference>
<dbReference type="KEGG" id="mtun:MTUNDRAET4_2497"/>
<dbReference type="NCBIfam" id="TIGR02273">
    <property type="entry name" value="16S_RimM"/>
    <property type="match status" value="1"/>
</dbReference>
<name>A0A4U8Z247_METTU</name>
<dbReference type="InterPro" id="IPR036976">
    <property type="entry name" value="RimM_N_sf"/>
</dbReference>
<comment type="domain">
    <text evidence="5">The PRC barrel domain binds ribosomal protein uS19.</text>
</comment>
<protein>
    <recommendedName>
        <fullName evidence="5">Ribosome maturation factor RimM</fullName>
    </recommendedName>
</protein>
<keyword evidence="2 5" id="KW-0690">Ribosome biogenesis</keyword>
<evidence type="ECO:0000256" key="4">
    <source>
        <dbReference type="ARBA" id="ARBA00023186"/>
    </source>
</evidence>
<dbReference type="GO" id="GO:0042274">
    <property type="term" value="P:ribosomal small subunit biogenesis"/>
    <property type="evidence" value="ECO:0007669"/>
    <property type="project" value="UniProtKB-UniRule"/>
</dbReference>
<comment type="function">
    <text evidence="5">An accessory protein needed during the final step in the assembly of 30S ribosomal subunit, possibly for assembly of the head region. Essential for efficient processing of 16S rRNA. May be needed both before and after RbfA during the maturation of 16S rRNA. It has affinity for free ribosomal 30S subunits but not for 70S ribosomes.</text>
</comment>
<dbReference type="AlphaFoldDB" id="A0A4U8Z247"/>
<dbReference type="SUPFAM" id="SSF50346">
    <property type="entry name" value="PRC-barrel domain"/>
    <property type="match status" value="1"/>
</dbReference>
<evidence type="ECO:0000259" key="6">
    <source>
        <dbReference type="Pfam" id="PF01782"/>
    </source>
</evidence>
<dbReference type="EMBL" id="LR536450">
    <property type="protein sequence ID" value="VFU09384.1"/>
    <property type="molecule type" value="Genomic_DNA"/>
</dbReference>
<dbReference type="GO" id="GO:0005840">
    <property type="term" value="C:ribosome"/>
    <property type="evidence" value="ECO:0007669"/>
    <property type="project" value="InterPro"/>
</dbReference>
<dbReference type="PANTHER" id="PTHR33692">
    <property type="entry name" value="RIBOSOME MATURATION FACTOR RIMM"/>
    <property type="match status" value="1"/>
</dbReference>
<gene>
    <name evidence="5 8" type="primary">rimM</name>
    <name evidence="8" type="ORF">MTUNDRAET4_2497</name>
</gene>
<feature type="domain" description="Ribosome maturation factor RimM PRC barrel" evidence="7">
    <location>
        <begin position="100"/>
        <end position="167"/>
    </location>
</feature>
<evidence type="ECO:0000256" key="2">
    <source>
        <dbReference type="ARBA" id="ARBA00022517"/>
    </source>
</evidence>
<dbReference type="GO" id="GO:0005737">
    <property type="term" value="C:cytoplasm"/>
    <property type="evidence" value="ECO:0007669"/>
    <property type="project" value="UniProtKB-SubCell"/>
</dbReference>
<evidence type="ECO:0000256" key="3">
    <source>
        <dbReference type="ARBA" id="ARBA00022552"/>
    </source>
</evidence>
<evidence type="ECO:0000259" key="7">
    <source>
        <dbReference type="Pfam" id="PF24986"/>
    </source>
</evidence>
<dbReference type="Pfam" id="PF01782">
    <property type="entry name" value="RimM"/>
    <property type="match status" value="1"/>
</dbReference>
<comment type="similarity">
    <text evidence="5">Belongs to the RimM family.</text>
</comment>
<accession>A0A4U8Z247</accession>
<dbReference type="Gene3D" id="2.40.30.60">
    <property type="entry name" value="RimM"/>
    <property type="match status" value="1"/>
</dbReference>
<dbReference type="RefSeq" id="WP_134489723.1">
    <property type="nucleotide sequence ID" value="NZ_CP139089.1"/>
</dbReference>
<organism evidence="8 9">
    <name type="scientific">Methylocella tundrae</name>
    <dbReference type="NCBI Taxonomy" id="227605"/>
    <lineage>
        <taxon>Bacteria</taxon>
        <taxon>Pseudomonadati</taxon>
        <taxon>Pseudomonadota</taxon>
        <taxon>Alphaproteobacteria</taxon>
        <taxon>Hyphomicrobiales</taxon>
        <taxon>Beijerinckiaceae</taxon>
        <taxon>Methylocella</taxon>
    </lineage>
</organism>
<dbReference type="GO" id="GO:0043022">
    <property type="term" value="F:ribosome binding"/>
    <property type="evidence" value="ECO:0007669"/>
    <property type="project" value="InterPro"/>
</dbReference>